<accession>A0ABY9XK96</accession>
<evidence type="ECO:0000313" key="2">
    <source>
        <dbReference type="Proteomes" id="UP001300348"/>
    </source>
</evidence>
<dbReference type="RefSeq" id="WP_189758555.1">
    <property type="nucleotide sequence ID" value="NZ_CP133479.1"/>
</dbReference>
<sequence length="49" mass="5803">MARLTERWIRLAIPLTFASRGFFNKAIRQYGQLEVVIRNNNYTAMELTK</sequence>
<organism evidence="1 2">
    <name type="scientific">Xenorhabdus griffiniae</name>
    <dbReference type="NCBI Taxonomy" id="351672"/>
    <lineage>
        <taxon>Bacteria</taxon>
        <taxon>Pseudomonadati</taxon>
        <taxon>Pseudomonadota</taxon>
        <taxon>Gammaproteobacteria</taxon>
        <taxon>Enterobacterales</taxon>
        <taxon>Morganellaceae</taxon>
        <taxon>Xenorhabdus</taxon>
    </lineage>
</organism>
<dbReference type="Proteomes" id="UP001300348">
    <property type="component" value="Chromosome"/>
</dbReference>
<proteinExistence type="predicted"/>
<gene>
    <name evidence="1" type="ORF">QL112_004200</name>
</gene>
<evidence type="ECO:0000313" key="1">
    <source>
        <dbReference type="EMBL" id="WNH02926.1"/>
    </source>
</evidence>
<reference evidence="1 2" key="1">
    <citation type="journal article" date="2023" name="Access Microbiol">
        <title>The genome of a steinernematid-associated Pseudomonas piscis bacterium encodes the biosynthesis of insect toxins.</title>
        <authorList>
            <person name="Awori R.M."/>
            <person name="Hendre P."/>
            <person name="Amugune N.O."/>
        </authorList>
    </citation>
    <scope>NUCLEOTIDE SEQUENCE [LARGE SCALE GENOMIC DNA]</scope>
    <source>
        <strain evidence="1 2">97</strain>
    </source>
</reference>
<dbReference type="GeneID" id="88854731"/>
<protein>
    <submittedName>
        <fullName evidence="1">Uncharacterized protein</fullName>
    </submittedName>
</protein>
<dbReference type="EMBL" id="CP133647">
    <property type="protein sequence ID" value="WNH02926.1"/>
    <property type="molecule type" value="Genomic_DNA"/>
</dbReference>
<name>A0ABY9XK96_9GAMM</name>
<keyword evidence="2" id="KW-1185">Reference proteome</keyword>